<accession>A0A5A7NEL5</accession>
<comment type="caution">
    <text evidence="3">Lacks conserved residue(s) required for the propagation of feature annotation.</text>
</comment>
<evidence type="ECO:0000313" key="7">
    <source>
        <dbReference type="Proteomes" id="UP000324996"/>
    </source>
</evidence>
<gene>
    <name evidence="6" type="ORF">JCM17846_31910</name>
</gene>
<dbReference type="Proteomes" id="UP000324996">
    <property type="component" value="Unassembled WGS sequence"/>
</dbReference>
<keyword evidence="7" id="KW-1185">Reference proteome</keyword>
<dbReference type="EMBL" id="BKCN01000027">
    <property type="protein sequence ID" value="GER05509.1"/>
    <property type="molecule type" value="Genomic_DNA"/>
</dbReference>
<dbReference type="CDD" id="cd01949">
    <property type="entry name" value="GGDEF"/>
    <property type="match status" value="1"/>
</dbReference>
<dbReference type="InterPro" id="IPR029787">
    <property type="entry name" value="Nucleotide_cyclase"/>
</dbReference>
<dbReference type="PANTHER" id="PTHR45138:SF9">
    <property type="entry name" value="DIGUANYLATE CYCLASE DGCM-RELATED"/>
    <property type="match status" value="1"/>
</dbReference>
<evidence type="ECO:0000259" key="5">
    <source>
        <dbReference type="PROSITE" id="PS50887"/>
    </source>
</evidence>
<dbReference type="InterPro" id="IPR050469">
    <property type="entry name" value="Diguanylate_Cyclase"/>
</dbReference>
<evidence type="ECO:0000256" key="3">
    <source>
        <dbReference type="PROSITE-ProRule" id="PRU00169"/>
    </source>
</evidence>
<sequence>MLSEMASVTHSTGGENVADRAREKNYDLVIVSLSMRETDGLWVCSKLRSYEETRNVPILVVVDDSEQGSRQLVRALEMGVNDYLIPPVERLELMARARTQVRRKRYSDRLWENFHLSMQLATTDAVTGLYNRHYMNSHLETLLRQSKKTKKTLSLVMLDIDHFKPVNDTYGHAAGDEILHEFARRIARNIRGVDLAARFGGEEFVVIMPDTLPNDAGVIADRLRQTISDEPFIISGGKEVNITVS</sequence>
<evidence type="ECO:0000259" key="4">
    <source>
        <dbReference type="PROSITE" id="PS50110"/>
    </source>
</evidence>
<dbReference type="PROSITE" id="PS50110">
    <property type="entry name" value="RESPONSE_REGULATORY"/>
    <property type="match status" value="1"/>
</dbReference>
<dbReference type="GO" id="GO:0043709">
    <property type="term" value="P:cell adhesion involved in single-species biofilm formation"/>
    <property type="evidence" value="ECO:0007669"/>
    <property type="project" value="TreeGrafter"/>
</dbReference>
<dbReference type="AlphaFoldDB" id="A0A5A7NEL5"/>
<dbReference type="InterPro" id="IPR000160">
    <property type="entry name" value="GGDEF_dom"/>
</dbReference>
<evidence type="ECO:0000313" key="6">
    <source>
        <dbReference type="EMBL" id="GER05509.1"/>
    </source>
</evidence>
<protein>
    <recommendedName>
        <fullName evidence="1">diguanylate cyclase</fullName>
        <ecNumber evidence="1">2.7.7.65</ecNumber>
    </recommendedName>
</protein>
<dbReference type="InterPro" id="IPR011006">
    <property type="entry name" value="CheY-like_superfamily"/>
</dbReference>
<dbReference type="SMART" id="SM00267">
    <property type="entry name" value="GGDEF"/>
    <property type="match status" value="1"/>
</dbReference>
<feature type="domain" description="Response regulatory" evidence="4">
    <location>
        <begin position="1"/>
        <end position="101"/>
    </location>
</feature>
<dbReference type="GO" id="GO:0000160">
    <property type="term" value="P:phosphorelay signal transduction system"/>
    <property type="evidence" value="ECO:0007669"/>
    <property type="project" value="InterPro"/>
</dbReference>
<dbReference type="GO" id="GO:0052621">
    <property type="term" value="F:diguanylate cyclase activity"/>
    <property type="evidence" value="ECO:0007669"/>
    <property type="project" value="UniProtKB-EC"/>
</dbReference>
<dbReference type="Gene3D" id="3.30.70.270">
    <property type="match status" value="1"/>
</dbReference>
<reference evidence="6 7" key="1">
    <citation type="submission" date="2019-09" db="EMBL/GenBank/DDBJ databases">
        <title>NBRP : Genome information of microbial organism related human and environment.</title>
        <authorList>
            <person name="Hattori M."/>
            <person name="Oshima K."/>
            <person name="Inaba H."/>
            <person name="Suda W."/>
            <person name="Sakamoto M."/>
            <person name="Iino T."/>
            <person name="Kitahara M."/>
            <person name="Oshida Y."/>
            <person name="Iida T."/>
            <person name="Kudo T."/>
            <person name="Itoh T."/>
            <person name="Ohkuma M."/>
        </authorList>
    </citation>
    <scope>NUCLEOTIDE SEQUENCE [LARGE SCALE GENOMIC DNA]</scope>
    <source>
        <strain evidence="6 7">Q-1</strain>
    </source>
</reference>
<name>A0A5A7NEL5_9PROT</name>
<dbReference type="Gene3D" id="3.40.50.2300">
    <property type="match status" value="1"/>
</dbReference>
<dbReference type="InterPro" id="IPR043128">
    <property type="entry name" value="Rev_trsase/Diguanyl_cyclase"/>
</dbReference>
<dbReference type="GO" id="GO:1902201">
    <property type="term" value="P:negative regulation of bacterial-type flagellum-dependent cell motility"/>
    <property type="evidence" value="ECO:0007669"/>
    <property type="project" value="TreeGrafter"/>
</dbReference>
<comment type="catalytic activity">
    <reaction evidence="2">
        <text>2 GTP = 3',3'-c-di-GMP + 2 diphosphate</text>
        <dbReference type="Rhea" id="RHEA:24898"/>
        <dbReference type="ChEBI" id="CHEBI:33019"/>
        <dbReference type="ChEBI" id="CHEBI:37565"/>
        <dbReference type="ChEBI" id="CHEBI:58805"/>
        <dbReference type="EC" id="2.7.7.65"/>
    </reaction>
</comment>
<dbReference type="Pfam" id="PF00072">
    <property type="entry name" value="Response_reg"/>
    <property type="match status" value="1"/>
</dbReference>
<dbReference type="EC" id="2.7.7.65" evidence="1"/>
<evidence type="ECO:0000256" key="1">
    <source>
        <dbReference type="ARBA" id="ARBA00012528"/>
    </source>
</evidence>
<dbReference type="PANTHER" id="PTHR45138">
    <property type="entry name" value="REGULATORY COMPONENTS OF SENSORY TRANSDUCTION SYSTEM"/>
    <property type="match status" value="1"/>
</dbReference>
<organism evidence="6 7">
    <name type="scientific">Iodidimonas nitroreducens</name>
    <dbReference type="NCBI Taxonomy" id="1236968"/>
    <lineage>
        <taxon>Bacteria</taxon>
        <taxon>Pseudomonadati</taxon>
        <taxon>Pseudomonadota</taxon>
        <taxon>Alphaproteobacteria</taxon>
        <taxon>Iodidimonadales</taxon>
        <taxon>Iodidimonadaceae</taxon>
        <taxon>Iodidimonas</taxon>
    </lineage>
</organism>
<comment type="caution">
    <text evidence="6">The sequence shown here is derived from an EMBL/GenBank/DDBJ whole genome shotgun (WGS) entry which is preliminary data.</text>
</comment>
<dbReference type="PROSITE" id="PS50887">
    <property type="entry name" value="GGDEF"/>
    <property type="match status" value="1"/>
</dbReference>
<proteinExistence type="predicted"/>
<dbReference type="NCBIfam" id="TIGR00254">
    <property type="entry name" value="GGDEF"/>
    <property type="match status" value="1"/>
</dbReference>
<dbReference type="SUPFAM" id="SSF52172">
    <property type="entry name" value="CheY-like"/>
    <property type="match status" value="1"/>
</dbReference>
<dbReference type="GO" id="GO:0005886">
    <property type="term" value="C:plasma membrane"/>
    <property type="evidence" value="ECO:0007669"/>
    <property type="project" value="TreeGrafter"/>
</dbReference>
<dbReference type="InterPro" id="IPR001789">
    <property type="entry name" value="Sig_transdc_resp-reg_receiver"/>
</dbReference>
<dbReference type="SUPFAM" id="SSF55073">
    <property type="entry name" value="Nucleotide cyclase"/>
    <property type="match status" value="1"/>
</dbReference>
<evidence type="ECO:0000256" key="2">
    <source>
        <dbReference type="ARBA" id="ARBA00034247"/>
    </source>
</evidence>
<dbReference type="Pfam" id="PF00990">
    <property type="entry name" value="GGDEF"/>
    <property type="match status" value="1"/>
</dbReference>
<feature type="domain" description="GGDEF" evidence="5">
    <location>
        <begin position="151"/>
        <end position="245"/>
    </location>
</feature>